<keyword evidence="1" id="KW-0732">Signal</keyword>
<accession>A0A1R1AWV1</accession>
<feature type="signal peptide" evidence="1">
    <location>
        <begin position="1"/>
        <end position="26"/>
    </location>
</feature>
<name>A0A1R1AWV1_PAELA</name>
<dbReference type="Proteomes" id="UP000187074">
    <property type="component" value="Unassembled WGS sequence"/>
</dbReference>
<comment type="caution">
    <text evidence="3">The sequence shown here is derived from an EMBL/GenBank/DDBJ whole genome shotgun (WGS) entry which is preliminary data.</text>
</comment>
<feature type="domain" description="Copper amine oxidase-like N-terminal" evidence="2">
    <location>
        <begin position="42"/>
        <end position="119"/>
    </location>
</feature>
<dbReference type="OrthoDB" id="2596589at2"/>
<dbReference type="RefSeq" id="WP_076324697.1">
    <property type="nucleotide sequence ID" value="NZ_MRTF01000008.1"/>
</dbReference>
<evidence type="ECO:0000259" key="2">
    <source>
        <dbReference type="Pfam" id="PF07833"/>
    </source>
</evidence>
<evidence type="ECO:0000313" key="3">
    <source>
        <dbReference type="EMBL" id="OME90166.1"/>
    </source>
</evidence>
<dbReference type="Pfam" id="PF07833">
    <property type="entry name" value="Cu_amine_oxidN1"/>
    <property type="match status" value="1"/>
</dbReference>
<dbReference type="AlphaFoldDB" id="A0A1R1AWV1"/>
<organism evidence="3 4">
    <name type="scientific">Paenibacillus lautus</name>
    <name type="common">Bacillus lautus</name>
    <dbReference type="NCBI Taxonomy" id="1401"/>
    <lineage>
        <taxon>Bacteria</taxon>
        <taxon>Bacillati</taxon>
        <taxon>Bacillota</taxon>
        <taxon>Bacilli</taxon>
        <taxon>Bacillales</taxon>
        <taxon>Paenibacillaceae</taxon>
        <taxon>Paenibacillus</taxon>
    </lineage>
</organism>
<sequence length="241" mass="26023">MKKSFVKTMTTLALGMMIGSATIAAAAPGTIQAVLSKFTIIVDGQKQNLKSDPIIYKGTTYLPVREVAEMLNAELSSFDNKAKRIELKTGSQTPANPQVNSNQTNAPQTPLTLKLNETATRGDMTLKVNSVSYTNFIPSGPGSTSGMIADKGNKFAVIEFEATLNEEPTNQFAWSALDFFDSATIGGKKISSATSYDHTNLLKGETKTIQVTLNLPENMDISSITFRDPSKNLIFGTINLK</sequence>
<dbReference type="Gene3D" id="3.30.457.10">
    <property type="entry name" value="Copper amine oxidase-like, N-terminal domain"/>
    <property type="match status" value="1"/>
</dbReference>
<gene>
    <name evidence="3" type="ORF">BK123_22990</name>
</gene>
<protein>
    <recommendedName>
        <fullName evidence="2">Copper amine oxidase-like N-terminal domain-containing protein</fullName>
    </recommendedName>
</protein>
<evidence type="ECO:0000256" key="1">
    <source>
        <dbReference type="SAM" id="SignalP"/>
    </source>
</evidence>
<dbReference type="InterPro" id="IPR036582">
    <property type="entry name" value="Mao_N_sf"/>
</dbReference>
<feature type="chain" id="PRO_5013068230" description="Copper amine oxidase-like N-terminal domain-containing protein" evidence="1">
    <location>
        <begin position="27"/>
        <end position="241"/>
    </location>
</feature>
<reference evidence="3 4" key="1">
    <citation type="submission" date="2016-11" db="EMBL/GenBank/DDBJ databases">
        <title>Paenibacillus species isolates.</title>
        <authorList>
            <person name="Beno S.M."/>
        </authorList>
    </citation>
    <scope>NUCLEOTIDE SEQUENCE [LARGE SCALE GENOMIC DNA]</scope>
    <source>
        <strain evidence="3 4">FSL F4-0100</strain>
    </source>
</reference>
<evidence type="ECO:0000313" key="4">
    <source>
        <dbReference type="Proteomes" id="UP000187074"/>
    </source>
</evidence>
<dbReference type="EMBL" id="MRTF01000008">
    <property type="protein sequence ID" value="OME90166.1"/>
    <property type="molecule type" value="Genomic_DNA"/>
</dbReference>
<proteinExistence type="predicted"/>
<dbReference type="InterPro" id="IPR012854">
    <property type="entry name" value="Cu_amine_oxidase-like_N"/>
</dbReference>
<dbReference type="SUPFAM" id="SSF55383">
    <property type="entry name" value="Copper amine oxidase, domain N"/>
    <property type="match status" value="1"/>
</dbReference>